<dbReference type="OrthoDB" id="6235707at2759"/>
<accession>A0A183SQD8</accession>
<dbReference type="STRING" id="70667.A0A183SQD8"/>
<evidence type="ECO:0000313" key="2">
    <source>
        <dbReference type="EMBL" id="VDL92821.1"/>
    </source>
</evidence>
<dbReference type="WBParaSite" id="SSLN_0000663801-mRNA-1">
    <property type="protein sequence ID" value="SSLN_0000663801-mRNA-1"/>
    <property type="gene ID" value="SSLN_0000663801"/>
</dbReference>
<protein>
    <submittedName>
        <fullName evidence="4">DUF630 family protein</fullName>
    </submittedName>
</protein>
<evidence type="ECO:0000313" key="4">
    <source>
        <dbReference type="WBParaSite" id="SSLN_0000663801-mRNA-1"/>
    </source>
</evidence>
<dbReference type="Proteomes" id="UP000275846">
    <property type="component" value="Unassembled WGS sequence"/>
</dbReference>
<dbReference type="EMBL" id="UYSU01033690">
    <property type="protein sequence ID" value="VDL92821.1"/>
    <property type="molecule type" value="Genomic_DNA"/>
</dbReference>
<evidence type="ECO:0000313" key="3">
    <source>
        <dbReference type="Proteomes" id="UP000275846"/>
    </source>
</evidence>
<feature type="region of interest" description="Disordered" evidence="1">
    <location>
        <begin position="1"/>
        <end position="68"/>
    </location>
</feature>
<evidence type="ECO:0000256" key="1">
    <source>
        <dbReference type="SAM" id="MobiDB-lite"/>
    </source>
</evidence>
<organism evidence="4">
    <name type="scientific">Schistocephalus solidus</name>
    <name type="common">Tapeworm</name>
    <dbReference type="NCBI Taxonomy" id="70667"/>
    <lineage>
        <taxon>Eukaryota</taxon>
        <taxon>Metazoa</taxon>
        <taxon>Spiralia</taxon>
        <taxon>Lophotrochozoa</taxon>
        <taxon>Platyhelminthes</taxon>
        <taxon>Cestoda</taxon>
        <taxon>Eucestoda</taxon>
        <taxon>Diphyllobothriidea</taxon>
        <taxon>Diphyllobothriidae</taxon>
        <taxon>Schistocephalus</taxon>
    </lineage>
</organism>
<dbReference type="AlphaFoldDB" id="A0A183SQD8"/>
<feature type="compositionally biased region" description="Low complexity" evidence="1">
    <location>
        <begin position="32"/>
        <end position="61"/>
    </location>
</feature>
<keyword evidence="3" id="KW-1185">Reference proteome</keyword>
<proteinExistence type="predicted"/>
<sequence>MRKNGERNTPKTKMTPPPPSDFFSTELLAEYSGSWSSDGDSASSDYLSSTSSSSSDVSSSDEITPNSSAFNLQSVNSARSRAGVFTREEIIEQAIESWTDYVHLCRRSLSLLRENMVEKYVHCAVAEKLSSCSDSICHESHPCDGSNSASKRNLSVDKHTVIPKQSRELRALRRLGRYSSKVCMSFDQYPLLCCPSPHDSSLVVVRRCPPYAPQKGGAGTTTVQASQLSDVCSTTWSRNGDLHVD</sequence>
<gene>
    <name evidence="2" type="ORF">SSLN_LOCUS6436</name>
</gene>
<name>A0A183SQD8_SCHSO</name>
<reference evidence="4" key="1">
    <citation type="submission" date="2016-06" db="UniProtKB">
        <authorList>
            <consortium name="WormBaseParasite"/>
        </authorList>
    </citation>
    <scope>IDENTIFICATION</scope>
</reference>
<reference evidence="2 3" key="2">
    <citation type="submission" date="2018-11" db="EMBL/GenBank/DDBJ databases">
        <authorList>
            <consortium name="Pathogen Informatics"/>
        </authorList>
    </citation>
    <scope>NUCLEOTIDE SEQUENCE [LARGE SCALE GENOMIC DNA]</scope>
    <source>
        <strain evidence="2 3">NST_G2</strain>
    </source>
</reference>